<keyword evidence="3" id="KW-1185">Reference proteome</keyword>
<dbReference type="AlphaFoldDB" id="A0AA37GEB1"/>
<accession>A0AA37GEB1</accession>
<dbReference type="Proteomes" id="UP001055172">
    <property type="component" value="Unassembled WGS sequence"/>
</dbReference>
<name>A0AA37GEB1_9PEZI</name>
<feature type="region of interest" description="Disordered" evidence="1">
    <location>
        <begin position="256"/>
        <end position="278"/>
    </location>
</feature>
<feature type="compositionally biased region" description="Basic residues" evidence="1">
    <location>
        <begin position="259"/>
        <end position="268"/>
    </location>
</feature>
<sequence>MFDHFAIGTKARSGVDAVGEEPNLSPRQRPQELHKSTEAVASSSACPPAFDHKPSNPPQPIDSLVHELSKQTLIPEIRQPITRVTATIGALPSIVADLSTTALEVDEDCSMDLSVDDIMEHQPVADWKRARRQRYSRFINNPNNARAIKARVGDMISEESQCNVHPALSLSSLPSTVPTYPHLSKIEADCFPDANSSTRHLEPDEGFCEEDEEFALMQRALVADKERLIGTSGPMRKFGPLRFRGSAETALRCQNVVRQRPRMRRRKGPGPTQEPRPT</sequence>
<comment type="caution">
    <text evidence="2">The sequence shown here is derived from an EMBL/GenBank/DDBJ whole genome shotgun (WGS) entry which is preliminary data.</text>
</comment>
<proteinExistence type="predicted"/>
<evidence type="ECO:0000313" key="3">
    <source>
        <dbReference type="Proteomes" id="UP001055172"/>
    </source>
</evidence>
<reference evidence="2 3" key="1">
    <citation type="submission" date="2021-07" db="EMBL/GenBank/DDBJ databases">
        <title>Genome data of Colletotrichum spaethianum.</title>
        <authorList>
            <person name="Utami Y.D."/>
            <person name="Hiruma K."/>
        </authorList>
    </citation>
    <scope>NUCLEOTIDE SEQUENCE [LARGE SCALE GENOMIC DNA]</scope>
    <source>
        <strain evidence="2 3">MAFF 242679</strain>
    </source>
</reference>
<dbReference type="EMBL" id="BPPX01000004">
    <property type="protein sequence ID" value="GJC79353.1"/>
    <property type="molecule type" value="Genomic_DNA"/>
</dbReference>
<protein>
    <submittedName>
        <fullName evidence="2">Uncharacterized protein</fullName>
    </submittedName>
</protein>
<evidence type="ECO:0000313" key="2">
    <source>
        <dbReference type="EMBL" id="GJC79353.1"/>
    </source>
</evidence>
<gene>
    <name evidence="2" type="ORF">ColLi_02191</name>
</gene>
<evidence type="ECO:0000256" key="1">
    <source>
        <dbReference type="SAM" id="MobiDB-lite"/>
    </source>
</evidence>
<feature type="region of interest" description="Disordered" evidence="1">
    <location>
        <begin position="13"/>
        <end position="59"/>
    </location>
</feature>
<organism evidence="2 3">
    <name type="scientific">Colletotrichum liriopes</name>
    <dbReference type="NCBI Taxonomy" id="708192"/>
    <lineage>
        <taxon>Eukaryota</taxon>
        <taxon>Fungi</taxon>
        <taxon>Dikarya</taxon>
        <taxon>Ascomycota</taxon>
        <taxon>Pezizomycotina</taxon>
        <taxon>Sordariomycetes</taxon>
        <taxon>Hypocreomycetidae</taxon>
        <taxon>Glomerellales</taxon>
        <taxon>Glomerellaceae</taxon>
        <taxon>Colletotrichum</taxon>
        <taxon>Colletotrichum spaethianum species complex</taxon>
    </lineage>
</organism>